<keyword evidence="2" id="KW-1185">Reference proteome</keyword>
<name>A0ABR1PX42_9PEZI</name>
<gene>
    <name evidence="1" type="ORF">PG986_013959</name>
</gene>
<sequence>MEHLGFAASAGPPAGSVLSAQPDSSLSSSIIISLSTLNLFHGSCTSSHFTAPLPHIVLDDVGNFLAPLPGPFPRSYFVPVLENRYHHPLHIHPLVRPVQLGTHHAPLHRDRAAHARAEPRRDQLLEVGLPEHDGAAADPDVEPAVLAARDLVEVLLGEVRRRQERVRDLLEAVLDLPAALGPVRREEGRVGAVAQVHGQDGAPGVGAGAGFGEAGVRGGGRRLVGGSVVSCRGSGVGRSGRGAGTYLGW</sequence>
<comment type="caution">
    <text evidence="1">The sequence shown here is derived from an EMBL/GenBank/DDBJ whole genome shotgun (WGS) entry which is preliminary data.</text>
</comment>
<protein>
    <submittedName>
        <fullName evidence="1">Uncharacterized protein</fullName>
    </submittedName>
</protein>
<organism evidence="1 2">
    <name type="scientific">Apiospora aurea</name>
    <dbReference type="NCBI Taxonomy" id="335848"/>
    <lineage>
        <taxon>Eukaryota</taxon>
        <taxon>Fungi</taxon>
        <taxon>Dikarya</taxon>
        <taxon>Ascomycota</taxon>
        <taxon>Pezizomycotina</taxon>
        <taxon>Sordariomycetes</taxon>
        <taxon>Xylariomycetidae</taxon>
        <taxon>Amphisphaeriales</taxon>
        <taxon>Apiosporaceae</taxon>
        <taxon>Apiospora</taxon>
    </lineage>
</organism>
<evidence type="ECO:0000313" key="1">
    <source>
        <dbReference type="EMBL" id="KAK7941572.1"/>
    </source>
</evidence>
<evidence type="ECO:0000313" key="2">
    <source>
        <dbReference type="Proteomes" id="UP001391051"/>
    </source>
</evidence>
<dbReference type="Proteomes" id="UP001391051">
    <property type="component" value="Unassembled WGS sequence"/>
</dbReference>
<reference evidence="1 2" key="1">
    <citation type="submission" date="2023-01" db="EMBL/GenBank/DDBJ databases">
        <title>Analysis of 21 Apiospora genomes using comparative genomics revels a genus with tremendous synthesis potential of carbohydrate active enzymes and secondary metabolites.</title>
        <authorList>
            <person name="Sorensen T."/>
        </authorList>
    </citation>
    <scope>NUCLEOTIDE SEQUENCE [LARGE SCALE GENOMIC DNA]</scope>
    <source>
        <strain evidence="1 2">CBS 24483</strain>
    </source>
</reference>
<accession>A0ABR1PX42</accession>
<dbReference type="RefSeq" id="XP_066694324.1">
    <property type="nucleotide sequence ID" value="XM_066850181.1"/>
</dbReference>
<dbReference type="GeneID" id="92083243"/>
<dbReference type="EMBL" id="JAQQWE010000009">
    <property type="protein sequence ID" value="KAK7941572.1"/>
    <property type="molecule type" value="Genomic_DNA"/>
</dbReference>
<proteinExistence type="predicted"/>